<dbReference type="Pfam" id="PF02906">
    <property type="entry name" value="Fe_hyd_lg_C"/>
    <property type="match status" value="1"/>
</dbReference>
<dbReference type="SUPFAM" id="SSF53920">
    <property type="entry name" value="Fe-only hydrogenase"/>
    <property type="match status" value="1"/>
</dbReference>
<dbReference type="PANTHER" id="PTHR11615">
    <property type="entry name" value="NITRATE, FORMATE, IRON DEHYDROGENASE"/>
    <property type="match status" value="1"/>
</dbReference>
<dbReference type="PROSITE" id="PS51379">
    <property type="entry name" value="4FE4S_FER_2"/>
    <property type="match status" value="2"/>
</dbReference>
<evidence type="ECO:0000313" key="2">
    <source>
        <dbReference type="EMBL" id="SHH97503.1"/>
    </source>
</evidence>
<dbReference type="Gene3D" id="3.40.950.10">
    <property type="entry name" value="Fe-only Hydrogenase (Larger Subunit), Chain L, domain 3"/>
    <property type="match status" value="1"/>
</dbReference>
<evidence type="ECO:0000313" key="3">
    <source>
        <dbReference type="Proteomes" id="UP000184389"/>
    </source>
</evidence>
<dbReference type="EMBL" id="FQXR01000006">
    <property type="protein sequence ID" value="SHH97503.1"/>
    <property type="molecule type" value="Genomic_DNA"/>
</dbReference>
<dbReference type="OrthoDB" id="9798098at2"/>
<dbReference type="Proteomes" id="UP000184389">
    <property type="component" value="Unassembled WGS sequence"/>
</dbReference>
<keyword evidence="3" id="KW-1185">Reference proteome</keyword>
<dbReference type="AlphaFoldDB" id="A0A1M5XE76"/>
<dbReference type="RefSeq" id="WP_072744300.1">
    <property type="nucleotide sequence ID" value="NZ_FQXR01000006.1"/>
</dbReference>
<dbReference type="InterPro" id="IPR009016">
    <property type="entry name" value="Fe_hydrogenase"/>
</dbReference>
<gene>
    <name evidence="2" type="ORF">SAMN02745180_01641</name>
</gene>
<sequence length="449" mass="50137">MRDKNYRLLFKELLIAYYEDVFEEKVEEIIEKKDVDKESFAKVVSAICGVEVEYGENFSRDLKTAIDNYKTTNRVVINTYSCIKNCVEIDGKTVCQNACPFDAIIIDKKTWLPEINIDSCVNCGLCVDVCDKKNFVDKVEFLPLLNTLRTNTKVIAAVAPSIIGQFGENVSIGQIRAALKSIGFADMVEVAFFADMLTIKEAVEFNKYIQKEDDFMLSSCCCPIWVGMIKGKYNELIKYTSPSISPMIAAGRVIKTIEPECKVVFIGPCVAKKAEAKIEDIKDAIDFVLTFTELKDIFDALDIKLEDIHEELSTQYSSKGGRIYGRIGGVSLAVEDAVQNMFPEKIGLFISEQASGIPECKAMLKNALDGNIEARFLEGMGCDGGCVGGPKTIIPKEEGKIAVDEYGNASKINISAENKIMKEFLQGIGIEYIDDFKYEEKIKIFERKL</sequence>
<name>A0A1M5XE76_9FIRM</name>
<organism evidence="2 3">
    <name type="scientific">Sporanaerobacter acetigenes DSM 13106</name>
    <dbReference type="NCBI Taxonomy" id="1123281"/>
    <lineage>
        <taxon>Bacteria</taxon>
        <taxon>Bacillati</taxon>
        <taxon>Bacillota</taxon>
        <taxon>Tissierellia</taxon>
        <taxon>Tissierellales</taxon>
        <taxon>Sporanaerobacteraceae</taxon>
        <taxon>Sporanaerobacter</taxon>
    </lineage>
</organism>
<dbReference type="STRING" id="1123281.SAMN02745180_01641"/>
<evidence type="ECO:0000259" key="1">
    <source>
        <dbReference type="PROSITE" id="PS51379"/>
    </source>
</evidence>
<accession>A0A1M5XE76</accession>
<dbReference type="InterPro" id="IPR017896">
    <property type="entry name" value="4Fe4S_Fe-S-bd"/>
</dbReference>
<feature type="domain" description="4Fe-4S ferredoxin-type" evidence="1">
    <location>
        <begin position="73"/>
        <end position="109"/>
    </location>
</feature>
<protein>
    <submittedName>
        <fullName evidence="2">Iron only hydrogenase large subunit, C-terminal domain</fullName>
    </submittedName>
</protein>
<dbReference type="Gene3D" id="3.30.70.20">
    <property type="match status" value="1"/>
</dbReference>
<dbReference type="SUPFAM" id="SSF54862">
    <property type="entry name" value="4Fe-4S ferredoxins"/>
    <property type="match status" value="1"/>
</dbReference>
<reference evidence="2" key="1">
    <citation type="submission" date="2016-11" db="EMBL/GenBank/DDBJ databases">
        <authorList>
            <person name="Jaros S."/>
            <person name="Januszkiewicz K."/>
            <person name="Wedrychowicz H."/>
        </authorList>
    </citation>
    <scope>NUCLEOTIDE SEQUENCE [LARGE SCALE GENOMIC DNA]</scope>
    <source>
        <strain evidence="2">DSM 13106</strain>
    </source>
</reference>
<dbReference type="InterPro" id="IPR004108">
    <property type="entry name" value="Fe_hydrogenase_lsu_C"/>
</dbReference>
<dbReference type="InterPro" id="IPR050340">
    <property type="entry name" value="Cytosolic_Fe-S_CAF"/>
</dbReference>
<proteinExistence type="predicted"/>
<feature type="domain" description="4Fe-4S ferredoxin-type" evidence="1">
    <location>
        <begin position="111"/>
        <end position="141"/>
    </location>
</feature>